<accession>E4WU23</accession>
<dbReference type="InParanoid" id="E4WU23"/>
<organism evidence="1">
    <name type="scientific">Oikopleura dioica</name>
    <name type="common">Tunicate</name>
    <dbReference type="NCBI Taxonomy" id="34765"/>
    <lineage>
        <taxon>Eukaryota</taxon>
        <taxon>Metazoa</taxon>
        <taxon>Chordata</taxon>
        <taxon>Tunicata</taxon>
        <taxon>Appendicularia</taxon>
        <taxon>Copelata</taxon>
        <taxon>Oikopleuridae</taxon>
        <taxon>Oikopleura</taxon>
    </lineage>
</organism>
<proteinExistence type="predicted"/>
<keyword evidence="2" id="KW-1185">Reference proteome</keyword>
<protein>
    <submittedName>
        <fullName evidence="1">Uncharacterized protein</fullName>
    </submittedName>
</protein>
<evidence type="ECO:0000313" key="2">
    <source>
        <dbReference type="Proteomes" id="UP000001307"/>
    </source>
</evidence>
<sequence length="234" mass="27280">MDSKLIQLERTISMNNQSISDLRNRKQFAFRRVIDCDGAENRCLEDMMQRQQLYFHSQFINIDDSDEYDYGGNFGTGSNCNEIHITQTGIYRFNVRIEIVFQPNDKTKKLLKRLGGTLNFDLYQRQESSSNLSRVKGRIEVNVNNNSRFTRRSSGNEDLRFVGKGSHSVYLKEGTVIVMKEEKLLSKIQPEMSQRKLPTKQTNIIFSGIIEMPLFGNKLIRDYIFSYLLKRGFC</sequence>
<name>E4WU23_OIKDI</name>
<dbReference type="EMBL" id="FN653016">
    <property type="protein sequence ID" value="CBY06939.1"/>
    <property type="molecule type" value="Genomic_DNA"/>
</dbReference>
<reference evidence="1" key="1">
    <citation type="journal article" date="2010" name="Science">
        <title>Plasticity of animal genome architecture unmasked by rapid evolution of a pelagic tunicate.</title>
        <authorList>
            <person name="Denoeud F."/>
            <person name="Henriet S."/>
            <person name="Mungpakdee S."/>
            <person name="Aury J.M."/>
            <person name="Da Silva C."/>
            <person name="Brinkmann H."/>
            <person name="Mikhaleva J."/>
            <person name="Olsen L.C."/>
            <person name="Jubin C."/>
            <person name="Canestro C."/>
            <person name="Bouquet J.M."/>
            <person name="Danks G."/>
            <person name="Poulain J."/>
            <person name="Campsteijn C."/>
            <person name="Adamski M."/>
            <person name="Cross I."/>
            <person name="Yadetie F."/>
            <person name="Muffato M."/>
            <person name="Louis A."/>
            <person name="Butcher S."/>
            <person name="Tsagkogeorga G."/>
            <person name="Konrad A."/>
            <person name="Singh S."/>
            <person name="Jensen M.F."/>
            <person name="Cong E.H."/>
            <person name="Eikeseth-Otteraa H."/>
            <person name="Noel B."/>
            <person name="Anthouard V."/>
            <person name="Porcel B.M."/>
            <person name="Kachouri-Lafond R."/>
            <person name="Nishino A."/>
            <person name="Ugolini M."/>
            <person name="Chourrout P."/>
            <person name="Nishida H."/>
            <person name="Aasland R."/>
            <person name="Huzurbazar S."/>
            <person name="Westhof E."/>
            <person name="Delsuc F."/>
            <person name="Lehrach H."/>
            <person name="Reinhardt R."/>
            <person name="Weissenbach J."/>
            <person name="Roy S.W."/>
            <person name="Artiguenave F."/>
            <person name="Postlethwait J.H."/>
            <person name="Manak J.R."/>
            <person name="Thompson E.M."/>
            <person name="Jaillon O."/>
            <person name="Du Pasquier L."/>
            <person name="Boudinot P."/>
            <person name="Liberles D.A."/>
            <person name="Volff J.N."/>
            <person name="Philippe H."/>
            <person name="Lenhard B."/>
            <person name="Roest Crollius H."/>
            <person name="Wincker P."/>
            <person name="Chourrout D."/>
        </authorList>
    </citation>
    <scope>NUCLEOTIDE SEQUENCE [LARGE SCALE GENOMIC DNA]</scope>
</reference>
<dbReference type="AlphaFoldDB" id="E4WU23"/>
<dbReference type="OrthoDB" id="10553223at2759"/>
<dbReference type="Proteomes" id="UP000001307">
    <property type="component" value="Unassembled WGS sequence"/>
</dbReference>
<evidence type="ECO:0000313" key="1">
    <source>
        <dbReference type="EMBL" id="CBY06939.1"/>
    </source>
</evidence>
<gene>
    <name evidence="1" type="ORF">GSOID_T00006014001</name>
</gene>